<dbReference type="EMBL" id="CAJVPP010014687">
    <property type="protein sequence ID" value="CAG8724893.1"/>
    <property type="molecule type" value="Genomic_DNA"/>
</dbReference>
<sequence length="81" mass="9258">MTNGIGGPIEFVIKNATSTPVSEWSYMGFLEALKTNCVSEVRSLADQKSIWRKRYLTYLSNVLIEEQDGINKERVTFLIQQ</sequence>
<name>A0A9N9I814_FUNMO</name>
<gene>
    <name evidence="1" type="ORF">FMOSSE_LOCUS15262</name>
</gene>
<evidence type="ECO:0000313" key="1">
    <source>
        <dbReference type="EMBL" id="CAG8724893.1"/>
    </source>
</evidence>
<keyword evidence="2" id="KW-1185">Reference proteome</keyword>
<feature type="non-terminal residue" evidence="1">
    <location>
        <position position="81"/>
    </location>
</feature>
<organism evidence="1 2">
    <name type="scientific">Funneliformis mosseae</name>
    <name type="common">Endomycorrhizal fungus</name>
    <name type="synonym">Glomus mosseae</name>
    <dbReference type="NCBI Taxonomy" id="27381"/>
    <lineage>
        <taxon>Eukaryota</taxon>
        <taxon>Fungi</taxon>
        <taxon>Fungi incertae sedis</taxon>
        <taxon>Mucoromycota</taxon>
        <taxon>Glomeromycotina</taxon>
        <taxon>Glomeromycetes</taxon>
        <taxon>Glomerales</taxon>
        <taxon>Glomeraceae</taxon>
        <taxon>Funneliformis</taxon>
    </lineage>
</organism>
<accession>A0A9N9I814</accession>
<comment type="caution">
    <text evidence="1">The sequence shown here is derived from an EMBL/GenBank/DDBJ whole genome shotgun (WGS) entry which is preliminary data.</text>
</comment>
<reference evidence="1" key="1">
    <citation type="submission" date="2021-06" db="EMBL/GenBank/DDBJ databases">
        <authorList>
            <person name="Kallberg Y."/>
            <person name="Tangrot J."/>
            <person name="Rosling A."/>
        </authorList>
    </citation>
    <scope>NUCLEOTIDE SEQUENCE</scope>
    <source>
        <strain evidence="1">87-6 pot B 2015</strain>
    </source>
</reference>
<evidence type="ECO:0000313" key="2">
    <source>
        <dbReference type="Proteomes" id="UP000789375"/>
    </source>
</evidence>
<dbReference type="Proteomes" id="UP000789375">
    <property type="component" value="Unassembled WGS sequence"/>
</dbReference>
<dbReference type="AlphaFoldDB" id="A0A9N9I814"/>
<proteinExistence type="predicted"/>
<protein>
    <submittedName>
        <fullName evidence="1">4678_t:CDS:1</fullName>
    </submittedName>
</protein>